<name>A0ABU5RN69_9PSEU</name>
<organism evidence="1 2">
    <name type="scientific">Amycolatopsis heterodermiae</name>
    <dbReference type="NCBI Taxonomy" id="3110235"/>
    <lineage>
        <taxon>Bacteria</taxon>
        <taxon>Bacillati</taxon>
        <taxon>Actinomycetota</taxon>
        <taxon>Actinomycetes</taxon>
        <taxon>Pseudonocardiales</taxon>
        <taxon>Pseudonocardiaceae</taxon>
        <taxon>Amycolatopsis</taxon>
    </lineage>
</organism>
<evidence type="ECO:0000313" key="1">
    <source>
        <dbReference type="EMBL" id="MEA5367755.1"/>
    </source>
</evidence>
<accession>A0ABU5RN69</accession>
<dbReference type="EMBL" id="JAYFSI010000027">
    <property type="protein sequence ID" value="MEA5367755.1"/>
    <property type="molecule type" value="Genomic_DNA"/>
</dbReference>
<sequence length="70" mass="7771">MNRTTARRARKPHRCPYCSLIKPGDVYLEHVVSPDHDGLGNTGWLRLPECASCARSCGRGHLIDAREATP</sequence>
<keyword evidence="2" id="KW-1185">Reference proteome</keyword>
<proteinExistence type="predicted"/>
<evidence type="ECO:0008006" key="3">
    <source>
        <dbReference type="Google" id="ProtNLM"/>
    </source>
</evidence>
<comment type="caution">
    <text evidence="1">The sequence shown here is derived from an EMBL/GenBank/DDBJ whole genome shotgun (WGS) entry which is preliminary data.</text>
</comment>
<dbReference type="Proteomes" id="UP001304298">
    <property type="component" value="Unassembled WGS sequence"/>
</dbReference>
<gene>
    <name evidence="1" type="ORF">VA596_50050</name>
</gene>
<dbReference type="RefSeq" id="WP_323337888.1">
    <property type="nucleotide sequence ID" value="NZ_JAYFSI010000027.1"/>
</dbReference>
<protein>
    <recommendedName>
        <fullName evidence="3">HNH endonuclease</fullName>
    </recommendedName>
</protein>
<reference evidence="1 2" key="1">
    <citation type="submission" date="2023-12" db="EMBL/GenBank/DDBJ databases">
        <title>Amycolatopsis sp. V23-08.</title>
        <authorList>
            <person name="Somphong A."/>
        </authorList>
    </citation>
    <scope>NUCLEOTIDE SEQUENCE [LARGE SCALE GENOMIC DNA]</scope>
    <source>
        <strain evidence="1 2">V23-08</strain>
    </source>
</reference>
<evidence type="ECO:0000313" key="2">
    <source>
        <dbReference type="Proteomes" id="UP001304298"/>
    </source>
</evidence>